<protein>
    <submittedName>
        <fullName evidence="6">Sugar O-acetyltransferase</fullName>
    </submittedName>
</protein>
<keyword evidence="7" id="KW-1185">Reference proteome</keyword>
<dbReference type="Pfam" id="PF00132">
    <property type="entry name" value="Hexapep"/>
    <property type="match status" value="1"/>
</dbReference>
<dbReference type="PROSITE" id="PS00101">
    <property type="entry name" value="HEXAPEP_TRANSFERASES"/>
    <property type="match status" value="1"/>
</dbReference>
<evidence type="ECO:0000256" key="1">
    <source>
        <dbReference type="ARBA" id="ARBA00007274"/>
    </source>
</evidence>
<dbReference type="CDD" id="cd03357">
    <property type="entry name" value="LbH_MAT_GAT"/>
    <property type="match status" value="1"/>
</dbReference>
<feature type="domain" description="Maltose/galactoside acetyltransferase" evidence="5">
    <location>
        <begin position="6"/>
        <end position="60"/>
    </location>
</feature>
<dbReference type="RefSeq" id="WP_120528569.1">
    <property type="nucleotide sequence ID" value="NZ_JABFJV010000287.1"/>
</dbReference>
<dbReference type="PANTHER" id="PTHR23416:SF23">
    <property type="entry name" value="ACETYLTRANSFERASE C18B11.09C-RELATED"/>
    <property type="match status" value="1"/>
</dbReference>
<evidence type="ECO:0000313" key="6">
    <source>
        <dbReference type="EMBL" id="NOK38122.1"/>
    </source>
</evidence>
<proteinExistence type="inferred from homology"/>
<dbReference type="InterPro" id="IPR011004">
    <property type="entry name" value="Trimer_LpxA-like_sf"/>
</dbReference>
<dbReference type="AlphaFoldDB" id="A0A3A8HXW2"/>
<organism evidence="6 7">
    <name type="scientific">Corallococcus exercitus</name>
    <dbReference type="NCBI Taxonomy" id="2316736"/>
    <lineage>
        <taxon>Bacteria</taxon>
        <taxon>Pseudomonadati</taxon>
        <taxon>Myxococcota</taxon>
        <taxon>Myxococcia</taxon>
        <taxon>Myxococcales</taxon>
        <taxon>Cystobacterineae</taxon>
        <taxon>Myxococcaceae</taxon>
        <taxon>Corallococcus</taxon>
    </lineage>
</organism>
<dbReference type="OrthoDB" id="9815592at2"/>
<dbReference type="GO" id="GO:0016413">
    <property type="term" value="F:O-acetyltransferase activity"/>
    <property type="evidence" value="ECO:0007669"/>
    <property type="project" value="UniProtKB-ARBA"/>
</dbReference>
<dbReference type="PANTHER" id="PTHR23416">
    <property type="entry name" value="SIALIC ACID SYNTHASE-RELATED"/>
    <property type="match status" value="1"/>
</dbReference>
<comment type="caution">
    <text evidence="6">The sequence shown here is derived from an EMBL/GenBank/DDBJ whole genome shotgun (WGS) entry which is preliminary data.</text>
</comment>
<dbReference type="FunFam" id="2.160.10.10:FF:000008">
    <property type="entry name" value="Maltose O-acetyltransferase"/>
    <property type="match status" value="1"/>
</dbReference>
<gene>
    <name evidence="6" type="ORF">HMI49_33475</name>
</gene>
<dbReference type="InterPro" id="IPR024688">
    <property type="entry name" value="Mac_dom"/>
</dbReference>
<evidence type="ECO:0000256" key="4">
    <source>
        <dbReference type="ARBA" id="ARBA00023315"/>
    </source>
</evidence>
<name>A0A3A8HXW2_9BACT</name>
<reference evidence="6 7" key="1">
    <citation type="submission" date="2020-05" db="EMBL/GenBank/DDBJ databases">
        <authorList>
            <person name="Whitworth D."/>
        </authorList>
    </citation>
    <scope>NUCLEOTIDE SEQUENCE [LARGE SCALE GENOMIC DNA]</scope>
    <source>
        <strain evidence="6 7">AB043B</strain>
    </source>
</reference>
<dbReference type="Pfam" id="PF12464">
    <property type="entry name" value="Mac"/>
    <property type="match status" value="1"/>
</dbReference>
<dbReference type="Gene3D" id="2.160.10.10">
    <property type="entry name" value="Hexapeptide repeat proteins"/>
    <property type="match status" value="1"/>
</dbReference>
<comment type="similarity">
    <text evidence="1">Belongs to the transferase hexapeptide repeat family.</text>
</comment>
<accession>A0A3A8HXW2</accession>
<keyword evidence="4" id="KW-0012">Acyltransferase</keyword>
<dbReference type="InterPro" id="IPR051159">
    <property type="entry name" value="Hexapeptide_acetyltransf"/>
</dbReference>
<dbReference type="EMBL" id="JABFJV010000287">
    <property type="protein sequence ID" value="NOK38122.1"/>
    <property type="molecule type" value="Genomic_DNA"/>
</dbReference>
<dbReference type="SUPFAM" id="SSF51161">
    <property type="entry name" value="Trimeric LpxA-like enzymes"/>
    <property type="match status" value="1"/>
</dbReference>
<dbReference type="InterPro" id="IPR001451">
    <property type="entry name" value="Hexapep"/>
</dbReference>
<dbReference type="Proteomes" id="UP000563426">
    <property type="component" value="Unassembled WGS sequence"/>
</dbReference>
<evidence type="ECO:0000256" key="3">
    <source>
        <dbReference type="ARBA" id="ARBA00022737"/>
    </source>
</evidence>
<evidence type="ECO:0000256" key="2">
    <source>
        <dbReference type="ARBA" id="ARBA00022679"/>
    </source>
</evidence>
<keyword evidence="2 6" id="KW-0808">Transferase</keyword>
<keyword evidence="3" id="KW-0677">Repeat</keyword>
<evidence type="ECO:0000259" key="5">
    <source>
        <dbReference type="SMART" id="SM01266"/>
    </source>
</evidence>
<dbReference type="SMART" id="SM01266">
    <property type="entry name" value="Mac"/>
    <property type="match status" value="1"/>
</dbReference>
<dbReference type="InterPro" id="IPR018357">
    <property type="entry name" value="Hexapep_transf_CS"/>
</dbReference>
<sequence>MARTEKEKMLAGELYLATDPQLMSERARARKLLRRYNQSTQDELPERESLLTELLGKVGAGTWIEPPFYCDYGEHIRLGERVFMNFQCVILDCNTVTIGDDVSFGPGVQVYAATHPLDPDERIKGPELGRAITIGSKVWIGGGSIICPGVTIGEGSTIGAGSVVTRDIPPYVFAAGNPCRVIRNLR</sequence>
<evidence type="ECO:0000313" key="7">
    <source>
        <dbReference type="Proteomes" id="UP000563426"/>
    </source>
</evidence>